<keyword evidence="2 7" id="KW-0055">Arginine biosynthesis</keyword>
<dbReference type="SUPFAM" id="SSF51735">
    <property type="entry name" value="NAD(P)-binding Rossmann-fold domains"/>
    <property type="match status" value="1"/>
</dbReference>
<evidence type="ECO:0000256" key="4">
    <source>
        <dbReference type="ARBA" id="ARBA00022857"/>
    </source>
</evidence>
<organism evidence="10 11">
    <name type="scientific">OM182 bacterium MED-G28</name>
    <dbReference type="NCBI Taxonomy" id="1986256"/>
    <lineage>
        <taxon>Bacteria</taxon>
        <taxon>Pseudomonadati</taxon>
        <taxon>Pseudomonadota</taxon>
        <taxon>Gammaproteobacteria</taxon>
        <taxon>OMG group</taxon>
        <taxon>OM182 clade</taxon>
    </lineage>
</organism>
<dbReference type="Pfam" id="PF22698">
    <property type="entry name" value="Semialdhyde_dhC_1"/>
    <property type="match status" value="1"/>
</dbReference>
<evidence type="ECO:0000256" key="5">
    <source>
        <dbReference type="ARBA" id="ARBA00023002"/>
    </source>
</evidence>
<dbReference type="InterPro" id="IPR050085">
    <property type="entry name" value="AGPR"/>
</dbReference>
<protein>
    <recommendedName>
        <fullName evidence="7">N-acetyl-gamma-glutamyl-phosphate reductase</fullName>
        <shortName evidence="7">AGPR</shortName>
        <ecNumber evidence="7">1.2.1.38</ecNumber>
    </recommendedName>
    <alternativeName>
        <fullName evidence="7">N-acetyl-glutamate semialdehyde dehydrogenase</fullName>
        <shortName evidence="7">NAGSA dehydrogenase</shortName>
    </alternativeName>
</protein>
<comment type="pathway">
    <text evidence="1 7">Amino-acid biosynthesis; L-arginine biosynthesis; N(2)-acetyl-L-ornithine from L-glutamate: step 3/4.</text>
</comment>
<dbReference type="GO" id="GO:0003942">
    <property type="term" value="F:N-acetyl-gamma-glutamyl-phosphate reductase activity"/>
    <property type="evidence" value="ECO:0007669"/>
    <property type="project" value="UniProtKB-UniRule"/>
</dbReference>
<dbReference type="InterPro" id="IPR058924">
    <property type="entry name" value="AGPR_dimerisation_dom"/>
</dbReference>
<dbReference type="PROSITE" id="PS01224">
    <property type="entry name" value="ARGC"/>
    <property type="match status" value="1"/>
</dbReference>
<evidence type="ECO:0000256" key="6">
    <source>
        <dbReference type="ARBA" id="ARBA00050557"/>
    </source>
</evidence>
<evidence type="ECO:0000313" key="11">
    <source>
        <dbReference type="Proteomes" id="UP000219329"/>
    </source>
</evidence>
<dbReference type="InterPro" id="IPR000706">
    <property type="entry name" value="AGPR_type-1"/>
</dbReference>
<evidence type="ECO:0000256" key="8">
    <source>
        <dbReference type="PROSITE-ProRule" id="PRU10010"/>
    </source>
</evidence>
<dbReference type="Pfam" id="PF01118">
    <property type="entry name" value="Semialdhyde_dh"/>
    <property type="match status" value="1"/>
</dbReference>
<dbReference type="HAMAP" id="MF_00150">
    <property type="entry name" value="ArgC_type1"/>
    <property type="match status" value="1"/>
</dbReference>
<comment type="catalytic activity">
    <reaction evidence="6 7">
        <text>N-acetyl-L-glutamate 5-semialdehyde + phosphate + NADP(+) = N-acetyl-L-glutamyl 5-phosphate + NADPH + H(+)</text>
        <dbReference type="Rhea" id="RHEA:21588"/>
        <dbReference type="ChEBI" id="CHEBI:15378"/>
        <dbReference type="ChEBI" id="CHEBI:29123"/>
        <dbReference type="ChEBI" id="CHEBI:43474"/>
        <dbReference type="ChEBI" id="CHEBI:57783"/>
        <dbReference type="ChEBI" id="CHEBI:57936"/>
        <dbReference type="ChEBI" id="CHEBI:58349"/>
        <dbReference type="EC" id="1.2.1.38"/>
    </reaction>
</comment>
<gene>
    <name evidence="7" type="primary">argC</name>
    <name evidence="10" type="ORF">CNF02_03540</name>
</gene>
<dbReference type="SMART" id="SM00859">
    <property type="entry name" value="Semialdhyde_dh"/>
    <property type="match status" value="1"/>
</dbReference>
<evidence type="ECO:0000256" key="3">
    <source>
        <dbReference type="ARBA" id="ARBA00022605"/>
    </source>
</evidence>
<dbReference type="Gene3D" id="3.40.50.720">
    <property type="entry name" value="NAD(P)-binding Rossmann-like Domain"/>
    <property type="match status" value="1"/>
</dbReference>
<evidence type="ECO:0000313" key="10">
    <source>
        <dbReference type="EMBL" id="PDH35113.1"/>
    </source>
</evidence>
<accession>A0A2A5WFN4</accession>
<dbReference type="GO" id="GO:0005737">
    <property type="term" value="C:cytoplasm"/>
    <property type="evidence" value="ECO:0007669"/>
    <property type="project" value="UniProtKB-SubCell"/>
</dbReference>
<dbReference type="Proteomes" id="UP000219329">
    <property type="component" value="Unassembled WGS sequence"/>
</dbReference>
<dbReference type="FunFam" id="3.30.360.10:FF:000014">
    <property type="entry name" value="N-acetyl-gamma-glutamyl-phosphate reductase"/>
    <property type="match status" value="1"/>
</dbReference>
<feature type="domain" description="Semialdehyde dehydrogenase NAD-binding" evidence="9">
    <location>
        <begin position="3"/>
        <end position="141"/>
    </location>
</feature>
<dbReference type="Gene3D" id="3.30.360.10">
    <property type="entry name" value="Dihydrodipicolinate Reductase, domain 2"/>
    <property type="match status" value="1"/>
</dbReference>
<keyword evidence="5 7" id="KW-0560">Oxidoreductase</keyword>
<comment type="caution">
    <text evidence="10">The sequence shown here is derived from an EMBL/GenBank/DDBJ whole genome shotgun (WGS) entry which is preliminary data.</text>
</comment>
<dbReference type="PANTHER" id="PTHR32338">
    <property type="entry name" value="N-ACETYL-GAMMA-GLUTAMYL-PHOSPHATE REDUCTASE, CHLOROPLASTIC-RELATED-RELATED"/>
    <property type="match status" value="1"/>
</dbReference>
<feature type="active site" evidence="7 8">
    <location>
        <position position="149"/>
    </location>
</feature>
<dbReference type="CDD" id="cd23934">
    <property type="entry name" value="AGPR_1_C"/>
    <property type="match status" value="1"/>
</dbReference>
<sequence>MIKAGIVGATGYTGAELLRLLGQRDDVELTVVTSRELEGTPVSKYFPNLRGHIEIDFTSPDSKKLFDCDVVFYATPHAVAMNTVPTLLDSDIRVIDLSADFRIRDIAVWEYWYKTKHACPDLISKAVYGLPEVNREQIKSARLIAVPGCYPTAIQLGFLPLLENRLIDSSRLIADAKSGVSGAGRKAVEDFLLCEASESIKAYGVTGHRHHPEISERLNLVSEIEVGLTFIPHLIPMSRGILATLYAPLKQGENLTQEKLQSIFEDRYAIEPFVEVLPTDEFPATRDVKGSNKCQISVTYLKDTHTVVVLSAEDNLVKGASGQAIQNMNLMFGLAETAGLEGIALLP</sequence>
<dbReference type="AlphaFoldDB" id="A0A2A5WFN4"/>
<name>A0A2A5WFN4_9GAMM</name>
<comment type="similarity">
    <text evidence="7">Belongs to the NAGSA dehydrogenase family. Type 1 subfamily.</text>
</comment>
<dbReference type="CDD" id="cd17895">
    <property type="entry name" value="AGPR_1_N"/>
    <property type="match status" value="1"/>
</dbReference>
<keyword evidence="7" id="KW-0963">Cytoplasm</keyword>
<keyword evidence="3 7" id="KW-0028">Amino-acid biosynthesis</keyword>
<dbReference type="NCBIfam" id="TIGR01850">
    <property type="entry name" value="argC"/>
    <property type="match status" value="1"/>
</dbReference>
<dbReference type="UniPathway" id="UPA00068">
    <property type="reaction ID" value="UER00108"/>
</dbReference>
<evidence type="ECO:0000256" key="7">
    <source>
        <dbReference type="HAMAP-Rule" id="MF_00150"/>
    </source>
</evidence>
<proteinExistence type="inferred from homology"/>
<dbReference type="EMBL" id="NTJZ01000002">
    <property type="protein sequence ID" value="PDH35113.1"/>
    <property type="molecule type" value="Genomic_DNA"/>
</dbReference>
<evidence type="ECO:0000256" key="2">
    <source>
        <dbReference type="ARBA" id="ARBA00022571"/>
    </source>
</evidence>
<dbReference type="GO" id="GO:0051287">
    <property type="term" value="F:NAD binding"/>
    <property type="evidence" value="ECO:0007669"/>
    <property type="project" value="InterPro"/>
</dbReference>
<comment type="function">
    <text evidence="7">Catalyzes the NADPH-dependent reduction of N-acetyl-5-glutamyl phosphate to yield N-acetyl-L-glutamate 5-semialdehyde.</text>
</comment>
<dbReference type="InterPro" id="IPR036291">
    <property type="entry name" value="NAD(P)-bd_dom_sf"/>
</dbReference>
<dbReference type="InterPro" id="IPR023013">
    <property type="entry name" value="AGPR_AS"/>
</dbReference>
<dbReference type="InterPro" id="IPR000534">
    <property type="entry name" value="Semialdehyde_DH_NAD-bd"/>
</dbReference>
<evidence type="ECO:0000256" key="1">
    <source>
        <dbReference type="ARBA" id="ARBA00004862"/>
    </source>
</evidence>
<dbReference type="SUPFAM" id="SSF55347">
    <property type="entry name" value="Glyceraldehyde-3-phosphate dehydrogenase-like, C-terminal domain"/>
    <property type="match status" value="1"/>
</dbReference>
<dbReference type="GO" id="GO:0006526">
    <property type="term" value="P:L-arginine biosynthetic process"/>
    <property type="evidence" value="ECO:0007669"/>
    <property type="project" value="UniProtKB-UniRule"/>
</dbReference>
<evidence type="ECO:0000259" key="9">
    <source>
        <dbReference type="SMART" id="SM00859"/>
    </source>
</evidence>
<keyword evidence="4 7" id="KW-0521">NADP</keyword>
<comment type="subcellular location">
    <subcellularLocation>
        <location evidence="7">Cytoplasm</location>
    </subcellularLocation>
</comment>
<dbReference type="PANTHER" id="PTHR32338:SF10">
    <property type="entry name" value="N-ACETYL-GAMMA-GLUTAMYL-PHOSPHATE REDUCTASE, CHLOROPLASTIC-RELATED"/>
    <property type="match status" value="1"/>
</dbReference>
<dbReference type="EC" id="1.2.1.38" evidence="7"/>
<reference evidence="10 11" key="1">
    <citation type="submission" date="2017-08" db="EMBL/GenBank/DDBJ databases">
        <title>Fine stratification of microbial communities through a metagenomic profile of the photic zone.</title>
        <authorList>
            <person name="Haro-Moreno J.M."/>
            <person name="Lopez-Perez M."/>
            <person name="De La Torre J."/>
            <person name="Picazo A."/>
            <person name="Camacho A."/>
            <person name="Rodriguez-Valera F."/>
        </authorList>
    </citation>
    <scope>NUCLEOTIDE SEQUENCE [LARGE SCALE GENOMIC DNA]</scope>
    <source>
        <strain evidence="10">MED-G28</strain>
    </source>
</reference>
<dbReference type="GO" id="GO:0070401">
    <property type="term" value="F:NADP+ binding"/>
    <property type="evidence" value="ECO:0007669"/>
    <property type="project" value="InterPro"/>
</dbReference>